<dbReference type="Gene3D" id="3.90.110.10">
    <property type="entry name" value="Lactate dehydrogenase/glycoside hydrolase, family 4, C-terminal"/>
    <property type="match status" value="1"/>
</dbReference>
<feature type="active site" description="Proton acceptor" evidence="3">
    <location>
        <position position="176"/>
    </location>
</feature>
<dbReference type="PRINTS" id="PR00086">
    <property type="entry name" value="LLDHDRGNASE"/>
</dbReference>
<dbReference type="CDD" id="cd05291">
    <property type="entry name" value="HicDH_like"/>
    <property type="match status" value="1"/>
</dbReference>
<feature type="binding site" evidence="4">
    <location>
        <begin position="8"/>
        <end position="13"/>
    </location>
    <ligand>
        <name>NAD(+)</name>
        <dbReference type="ChEBI" id="CHEBI:57540"/>
    </ligand>
</feature>
<dbReference type="SUPFAM" id="SSF51735">
    <property type="entry name" value="NAD(P)-binding Rossmann-fold domains"/>
    <property type="match status" value="1"/>
</dbReference>
<organism evidence="8 9">
    <name type="scientific">Limosilactobacillus pontis DSM 8475</name>
    <dbReference type="NCBI Taxonomy" id="1423794"/>
    <lineage>
        <taxon>Bacteria</taxon>
        <taxon>Bacillati</taxon>
        <taxon>Bacillota</taxon>
        <taxon>Bacilli</taxon>
        <taxon>Lactobacillales</taxon>
        <taxon>Lactobacillaceae</taxon>
        <taxon>Limosilactobacillus</taxon>
    </lineage>
</organism>
<dbReference type="InterPro" id="IPR015955">
    <property type="entry name" value="Lactate_DH/Glyco_Ohase_4_C"/>
</dbReference>
<dbReference type="InterPro" id="IPR022383">
    <property type="entry name" value="Lactate/malate_DH_C"/>
</dbReference>
<evidence type="ECO:0000256" key="1">
    <source>
        <dbReference type="ARBA" id="ARBA00006054"/>
    </source>
</evidence>
<dbReference type="GeneID" id="87978798"/>
<dbReference type="RefSeq" id="WP_057808321.1">
    <property type="nucleotide sequence ID" value="NZ_AZGO01000065.1"/>
</dbReference>
<sequence>MHKIAVIGLGNVGTTVAHMLLMAGLVDELVLIDKNEKKVAAEYNDFADAFPRTAHSAVIKQNDYRELADTDIIITAFGDIEATNRTGDRFAELPINKQNAREVGAKIKESGFNGILINISNPCDAILGVLQQATGLRYDRIFGTGTLLDTARMQRAVGEHFHEAPQNVDGYVLGEHGNTQFTAWSTIHIDGIPLTQLADEGKINLDKLSDKIRQGAFTIMVGKGYTCFGVASCAITLVESIFTDKHVFLPVSLFMERYGCYIGYPAVIGAKGIEAIHPIKLTPAEEELLDKSAATIKEKTND</sequence>
<accession>A0A922PTW0</accession>
<feature type="binding site" evidence="4">
    <location>
        <position position="33"/>
    </location>
    <ligand>
        <name>NAD(+)</name>
        <dbReference type="ChEBI" id="CHEBI:57540"/>
    </ligand>
</feature>
<comment type="similarity">
    <text evidence="1">Belongs to the LDH/MDH superfamily. LDH family.</text>
</comment>
<dbReference type="SUPFAM" id="SSF56327">
    <property type="entry name" value="LDH C-terminal domain-like"/>
    <property type="match status" value="1"/>
</dbReference>
<comment type="caution">
    <text evidence="8">The sequence shown here is derived from an EMBL/GenBank/DDBJ whole genome shotgun (WGS) entry which is preliminary data.</text>
</comment>
<feature type="domain" description="Lactate/malate dehydrogenase N-terminal" evidence="6">
    <location>
        <begin position="3"/>
        <end position="143"/>
    </location>
</feature>
<evidence type="ECO:0000256" key="5">
    <source>
        <dbReference type="RuleBase" id="RU003369"/>
    </source>
</evidence>
<dbReference type="PANTHER" id="PTHR43128">
    <property type="entry name" value="L-2-HYDROXYCARBOXYLATE DEHYDROGENASE (NAD(P)(+))"/>
    <property type="match status" value="1"/>
</dbReference>
<dbReference type="Gene3D" id="3.40.50.720">
    <property type="entry name" value="NAD(P)-binding Rossmann-like Domain"/>
    <property type="match status" value="1"/>
</dbReference>
<dbReference type="InterPro" id="IPR018177">
    <property type="entry name" value="L-lactate_DH_AS"/>
</dbReference>
<dbReference type="EMBL" id="AZGO01000065">
    <property type="protein sequence ID" value="KRM35425.1"/>
    <property type="molecule type" value="Genomic_DNA"/>
</dbReference>
<evidence type="ECO:0000313" key="9">
    <source>
        <dbReference type="Proteomes" id="UP000051085"/>
    </source>
</evidence>
<evidence type="ECO:0000256" key="4">
    <source>
        <dbReference type="PIRSR" id="PIRSR000102-3"/>
    </source>
</evidence>
<dbReference type="PANTHER" id="PTHR43128:SF31">
    <property type="entry name" value="L-LACTATE DEHYDROGENASE"/>
    <property type="match status" value="1"/>
</dbReference>
<keyword evidence="4" id="KW-0520">NAD</keyword>
<keyword evidence="2 5" id="KW-0560">Oxidoreductase</keyword>
<dbReference type="AlphaFoldDB" id="A0A922PTW0"/>
<dbReference type="GO" id="GO:0006089">
    <property type="term" value="P:lactate metabolic process"/>
    <property type="evidence" value="ECO:0007669"/>
    <property type="project" value="TreeGrafter"/>
</dbReference>
<evidence type="ECO:0000256" key="3">
    <source>
        <dbReference type="PIRSR" id="PIRSR000102-1"/>
    </source>
</evidence>
<name>A0A922PTW0_9LACO</name>
<dbReference type="GO" id="GO:0004459">
    <property type="term" value="F:L-lactate dehydrogenase (NAD+) activity"/>
    <property type="evidence" value="ECO:0007669"/>
    <property type="project" value="InterPro"/>
</dbReference>
<dbReference type="Pfam" id="PF00056">
    <property type="entry name" value="Ldh_1_N"/>
    <property type="match status" value="1"/>
</dbReference>
<gene>
    <name evidence="8" type="ORF">FD34_GL000938</name>
</gene>
<protein>
    <submittedName>
        <fullName evidence="8">L-lactate dehydrogenase</fullName>
    </submittedName>
</protein>
<dbReference type="InterPro" id="IPR001557">
    <property type="entry name" value="L-lactate/malate_DH"/>
</dbReference>
<evidence type="ECO:0000259" key="7">
    <source>
        <dbReference type="Pfam" id="PF02866"/>
    </source>
</evidence>
<evidence type="ECO:0000256" key="2">
    <source>
        <dbReference type="ARBA" id="ARBA00023002"/>
    </source>
</evidence>
<dbReference type="Pfam" id="PF02866">
    <property type="entry name" value="Ldh_1_C"/>
    <property type="match status" value="1"/>
</dbReference>
<feature type="domain" description="Lactate/malate dehydrogenase C-terminal" evidence="7">
    <location>
        <begin position="146"/>
        <end position="301"/>
    </location>
</feature>
<reference evidence="8 9" key="1">
    <citation type="journal article" date="2015" name="Genome Announc.">
        <title>Expanding the biotechnology potential of lactobacilli through comparative genomics of 213 strains and associated genera.</title>
        <authorList>
            <person name="Sun Z."/>
            <person name="Harris H.M."/>
            <person name="McCann A."/>
            <person name="Guo C."/>
            <person name="Argimon S."/>
            <person name="Zhang W."/>
            <person name="Yang X."/>
            <person name="Jeffery I.B."/>
            <person name="Cooney J.C."/>
            <person name="Kagawa T.F."/>
            <person name="Liu W."/>
            <person name="Song Y."/>
            <person name="Salvetti E."/>
            <person name="Wrobel A."/>
            <person name="Rasinkangas P."/>
            <person name="Parkhill J."/>
            <person name="Rea M.C."/>
            <person name="O'Sullivan O."/>
            <person name="Ritari J."/>
            <person name="Douillard F.P."/>
            <person name="Paul Ross R."/>
            <person name="Yang R."/>
            <person name="Briner A.E."/>
            <person name="Felis G.E."/>
            <person name="de Vos W.M."/>
            <person name="Barrangou R."/>
            <person name="Klaenhammer T.R."/>
            <person name="Caufield P.W."/>
            <person name="Cui Y."/>
            <person name="Zhang H."/>
            <person name="O'Toole P.W."/>
        </authorList>
    </citation>
    <scope>NUCLEOTIDE SEQUENCE [LARGE SCALE GENOMIC DNA]</scope>
    <source>
        <strain evidence="8 9">DSM 8475</strain>
    </source>
</reference>
<feature type="binding site" evidence="4">
    <location>
        <position position="96"/>
    </location>
    <ligand>
        <name>NAD(+)</name>
        <dbReference type="ChEBI" id="CHEBI:57540"/>
    </ligand>
</feature>
<proteinExistence type="inferred from homology"/>
<dbReference type="PROSITE" id="PS00064">
    <property type="entry name" value="L_LDH"/>
    <property type="match status" value="1"/>
</dbReference>
<dbReference type="InterPro" id="IPR001236">
    <property type="entry name" value="Lactate/malate_DH_N"/>
</dbReference>
<dbReference type="InterPro" id="IPR036291">
    <property type="entry name" value="NAD(P)-bd_dom_sf"/>
</dbReference>
<feature type="binding site" evidence="4">
    <location>
        <begin position="119"/>
        <end position="121"/>
    </location>
    <ligand>
        <name>NAD(+)</name>
        <dbReference type="ChEBI" id="CHEBI:57540"/>
    </ligand>
</feature>
<dbReference type="PIRSF" id="PIRSF000102">
    <property type="entry name" value="Lac_mal_DH"/>
    <property type="match status" value="1"/>
</dbReference>
<dbReference type="Proteomes" id="UP000051085">
    <property type="component" value="Unassembled WGS sequence"/>
</dbReference>
<evidence type="ECO:0000313" key="8">
    <source>
        <dbReference type="EMBL" id="KRM35425.1"/>
    </source>
</evidence>
<evidence type="ECO:0000259" key="6">
    <source>
        <dbReference type="Pfam" id="PF00056"/>
    </source>
</evidence>